<gene>
    <name evidence="11" type="primary">nadD</name>
    <name evidence="14" type="ORF">H9848_03695</name>
</gene>
<evidence type="ECO:0000313" key="15">
    <source>
        <dbReference type="Proteomes" id="UP000823847"/>
    </source>
</evidence>
<dbReference type="NCBIfam" id="TIGR00482">
    <property type="entry name" value="nicotinate (nicotinamide) nucleotide adenylyltransferase"/>
    <property type="match status" value="1"/>
</dbReference>
<evidence type="ECO:0000256" key="2">
    <source>
        <dbReference type="ARBA" id="ARBA00005019"/>
    </source>
</evidence>
<dbReference type="GO" id="GO:0005524">
    <property type="term" value="F:ATP binding"/>
    <property type="evidence" value="ECO:0007669"/>
    <property type="project" value="UniProtKB-KW"/>
</dbReference>
<dbReference type="InterPro" id="IPR005248">
    <property type="entry name" value="NadD/NMNAT"/>
</dbReference>
<dbReference type="HAMAP" id="MF_00244">
    <property type="entry name" value="NaMN_adenylyltr"/>
    <property type="match status" value="1"/>
</dbReference>
<evidence type="ECO:0000313" key="14">
    <source>
        <dbReference type="EMBL" id="HIX85698.1"/>
    </source>
</evidence>
<feature type="compositionally biased region" description="Polar residues" evidence="12">
    <location>
        <begin position="189"/>
        <end position="217"/>
    </location>
</feature>
<keyword evidence="5 11" id="KW-0808">Transferase</keyword>
<evidence type="ECO:0000256" key="8">
    <source>
        <dbReference type="ARBA" id="ARBA00022840"/>
    </source>
</evidence>
<dbReference type="EC" id="2.7.7.18" evidence="11"/>
<evidence type="ECO:0000256" key="12">
    <source>
        <dbReference type="SAM" id="MobiDB-lite"/>
    </source>
</evidence>
<comment type="similarity">
    <text evidence="3 11">Belongs to the NadD family.</text>
</comment>
<dbReference type="Pfam" id="PF01467">
    <property type="entry name" value="CTP_transf_like"/>
    <property type="match status" value="1"/>
</dbReference>
<comment type="catalytic activity">
    <reaction evidence="10 11">
        <text>nicotinate beta-D-ribonucleotide + ATP + H(+) = deamido-NAD(+) + diphosphate</text>
        <dbReference type="Rhea" id="RHEA:22860"/>
        <dbReference type="ChEBI" id="CHEBI:15378"/>
        <dbReference type="ChEBI" id="CHEBI:30616"/>
        <dbReference type="ChEBI" id="CHEBI:33019"/>
        <dbReference type="ChEBI" id="CHEBI:57502"/>
        <dbReference type="ChEBI" id="CHEBI:58437"/>
        <dbReference type="EC" id="2.7.7.18"/>
    </reaction>
</comment>
<evidence type="ECO:0000256" key="7">
    <source>
        <dbReference type="ARBA" id="ARBA00022741"/>
    </source>
</evidence>
<protein>
    <recommendedName>
        <fullName evidence="11">Probable nicotinate-nucleotide adenylyltransferase</fullName>
        <ecNumber evidence="11">2.7.7.18</ecNumber>
    </recommendedName>
    <alternativeName>
        <fullName evidence="11">Deamido-NAD(+) diphosphorylase</fullName>
    </alternativeName>
    <alternativeName>
        <fullName evidence="11">Deamido-NAD(+) pyrophosphorylase</fullName>
    </alternativeName>
    <alternativeName>
        <fullName evidence="11">Nicotinate mononucleotide adenylyltransferase</fullName>
        <shortName evidence="11">NaMN adenylyltransferase</shortName>
    </alternativeName>
</protein>
<evidence type="ECO:0000256" key="9">
    <source>
        <dbReference type="ARBA" id="ARBA00023027"/>
    </source>
</evidence>
<keyword evidence="9 11" id="KW-0520">NAD</keyword>
<accession>A0A9D1XQF3</accession>
<comment type="function">
    <text evidence="1 11">Catalyzes the reversible adenylation of nicotinate mononucleotide (NaMN) to nicotinic acid adenine dinucleotide (NaAD).</text>
</comment>
<dbReference type="EMBL" id="DXEN01000021">
    <property type="protein sequence ID" value="HIX85698.1"/>
    <property type="molecule type" value="Genomic_DNA"/>
</dbReference>
<dbReference type="InterPro" id="IPR004821">
    <property type="entry name" value="Cyt_trans-like"/>
</dbReference>
<evidence type="ECO:0000256" key="3">
    <source>
        <dbReference type="ARBA" id="ARBA00009014"/>
    </source>
</evidence>
<evidence type="ECO:0000256" key="10">
    <source>
        <dbReference type="ARBA" id="ARBA00048721"/>
    </source>
</evidence>
<dbReference type="SUPFAM" id="SSF52374">
    <property type="entry name" value="Nucleotidylyl transferase"/>
    <property type="match status" value="1"/>
</dbReference>
<keyword evidence="4 11" id="KW-0662">Pyridine nucleotide biosynthesis</keyword>
<dbReference type="Proteomes" id="UP000823847">
    <property type="component" value="Unassembled WGS sequence"/>
</dbReference>
<evidence type="ECO:0000256" key="11">
    <source>
        <dbReference type="HAMAP-Rule" id="MF_00244"/>
    </source>
</evidence>
<organism evidence="14 15">
    <name type="scientific">Candidatus Parabacteroides intestinigallinarum</name>
    <dbReference type="NCBI Taxonomy" id="2838722"/>
    <lineage>
        <taxon>Bacteria</taxon>
        <taxon>Pseudomonadati</taxon>
        <taxon>Bacteroidota</taxon>
        <taxon>Bacteroidia</taxon>
        <taxon>Bacteroidales</taxon>
        <taxon>Tannerellaceae</taxon>
        <taxon>Parabacteroides</taxon>
    </lineage>
</organism>
<dbReference type="PANTHER" id="PTHR39321:SF3">
    <property type="entry name" value="PHOSPHOPANTETHEINE ADENYLYLTRANSFERASE"/>
    <property type="match status" value="1"/>
</dbReference>
<proteinExistence type="inferred from homology"/>
<sequence length="217" mass="25028">MDGRLKTGIYSGSFNPIHIGHLALANWLCEFEELDEVWFLITPQNPLKRKSDLLDDDLRLRMARAAIADYPKFKVSDIEFHLPQPSYTIDTLHTLSRTYPERDFYFIMGADNWTIFPRWRKHEEILREYPILIYPRKGFDILIPDAYPNVKKVDAPLMEISSTFIREAFRAGKDIRFFLPEGVRPYLTPETSPLNPPVSSGSAGTLRNPSASPDNEP</sequence>
<evidence type="ECO:0000259" key="13">
    <source>
        <dbReference type="Pfam" id="PF01467"/>
    </source>
</evidence>
<dbReference type="AlphaFoldDB" id="A0A9D1XQF3"/>
<dbReference type="CDD" id="cd02165">
    <property type="entry name" value="NMNAT"/>
    <property type="match status" value="1"/>
</dbReference>
<dbReference type="NCBIfam" id="TIGR00125">
    <property type="entry name" value="cyt_tran_rel"/>
    <property type="match status" value="1"/>
</dbReference>
<dbReference type="GO" id="GO:0009435">
    <property type="term" value="P:NAD+ biosynthetic process"/>
    <property type="evidence" value="ECO:0007669"/>
    <property type="project" value="UniProtKB-UniRule"/>
</dbReference>
<keyword evidence="8 11" id="KW-0067">ATP-binding</keyword>
<keyword evidence="6 11" id="KW-0548">Nucleotidyltransferase</keyword>
<reference evidence="14" key="2">
    <citation type="submission" date="2021-04" db="EMBL/GenBank/DDBJ databases">
        <authorList>
            <person name="Gilroy R."/>
        </authorList>
    </citation>
    <scope>NUCLEOTIDE SEQUENCE</scope>
    <source>
        <strain evidence="14">ChiHecec2B26-12326</strain>
    </source>
</reference>
<name>A0A9D1XQF3_9BACT</name>
<dbReference type="PANTHER" id="PTHR39321">
    <property type="entry name" value="NICOTINATE-NUCLEOTIDE ADENYLYLTRANSFERASE-RELATED"/>
    <property type="match status" value="1"/>
</dbReference>
<dbReference type="GO" id="GO:0004515">
    <property type="term" value="F:nicotinate-nucleotide adenylyltransferase activity"/>
    <property type="evidence" value="ECO:0007669"/>
    <property type="project" value="UniProtKB-UniRule"/>
</dbReference>
<reference evidence="14" key="1">
    <citation type="journal article" date="2021" name="PeerJ">
        <title>Extensive microbial diversity within the chicken gut microbiome revealed by metagenomics and culture.</title>
        <authorList>
            <person name="Gilroy R."/>
            <person name="Ravi A."/>
            <person name="Getino M."/>
            <person name="Pursley I."/>
            <person name="Horton D.L."/>
            <person name="Alikhan N.F."/>
            <person name="Baker D."/>
            <person name="Gharbi K."/>
            <person name="Hall N."/>
            <person name="Watson M."/>
            <person name="Adriaenssens E.M."/>
            <person name="Foster-Nyarko E."/>
            <person name="Jarju S."/>
            <person name="Secka A."/>
            <person name="Antonio M."/>
            <person name="Oren A."/>
            <person name="Chaudhuri R.R."/>
            <person name="La Ragione R."/>
            <person name="Hildebrand F."/>
            <person name="Pallen M.J."/>
        </authorList>
    </citation>
    <scope>NUCLEOTIDE SEQUENCE</scope>
    <source>
        <strain evidence="14">ChiHecec2B26-12326</strain>
    </source>
</reference>
<evidence type="ECO:0000256" key="1">
    <source>
        <dbReference type="ARBA" id="ARBA00002324"/>
    </source>
</evidence>
<evidence type="ECO:0000256" key="5">
    <source>
        <dbReference type="ARBA" id="ARBA00022679"/>
    </source>
</evidence>
<keyword evidence="7 11" id="KW-0547">Nucleotide-binding</keyword>
<feature type="domain" description="Cytidyltransferase-like" evidence="13">
    <location>
        <begin position="9"/>
        <end position="167"/>
    </location>
</feature>
<dbReference type="InterPro" id="IPR014729">
    <property type="entry name" value="Rossmann-like_a/b/a_fold"/>
</dbReference>
<evidence type="ECO:0000256" key="4">
    <source>
        <dbReference type="ARBA" id="ARBA00022642"/>
    </source>
</evidence>
<evidence type="ECO:0000256" key="6">
    <source>
        <dbReference type="ARBA" id="ARBA00022695"/>
    </source>
</evidence>
<feature type="region of interest" description="Disordered" evidence="12">
    <location>
        <begin position="188"/>
        <end position="217"/>
    </location>
</feature>
<comment type="caution">
    <text evidence="14">The sequence shown here is derived from an EMBL/GenBank/DDBJ whole genome shotgun (WGS) entry which is preliminary data.</text>
</comment>
<comment type="pathway">
    <text evidence="2 11">Cofactor biosynthesis; NAD(+) biosynthesis; deamido-NAD(+) from nicotinate D-ribonucleotide: step 1/1.</text>
</comment>
<dbReference type="Gene3D" id="3.40.50.620">
    <property type="entry name" value="HUPs"/>
    <property type="match status" value="1"/>
</dbReference>